<dbReference type="Gene3D" id="3.10.129.10">
    <property type="entry name" value="Hotdog Thioesterase"/>
    <property type="match status" value="1"/>
</dbReference>
<gene>
    <name evidence="1" type="ORF">Q5H93_13745</name>
</gene>
<keyword evidence="2" id="KW-1185">Reference proteome</keyword>
<organism evidence="1 2">
    <name type="scientific">Hymenobacter aranciens</name>
    <dbReference type="NCBI Taxonomy" id="3063996"/>
    <lineage>
        <taxon>Bacteria</taxon>
        <taxon>Pseudomonadati</taxon>
        <taxon>Bacteroidota</taxon>
        <taxon>Cytophagia</taxon>
        <taxon>Cytophagales</taxon>
        <taxon>Hymenobacteraceae</taxon>
        <taxon>Hymenobacter</taxon>
    </lineage>
</organism>
<dbReference type="Pfam" id="PF22817">
    <property type="entry name" value="ApeP-like"/>
    <property type="match status" value="1"/>
</dbReference>
<dbReference type="SUPFAM" id="SSF54637">
    <property type="entry name" value="Thioesterase/thiol ester dehydrase-isomerase"/>
    <property type="match status" value="1"/>
</dbReference>
<name>A0ABT9BGM8_9BACT</name>
<dbReference type="InterPro" id="IPR029069">
    <property type="entry name" value="HotDog_dom_sf"/>
</dbReference>
<sequence>MIAEGPALAQLLPQRPPFVMIGQLESATEGCTVSRYQVSAASVLFADGVFTEAGLIENIAQTAAAGVGFSYQQQQKPAPIGYIAAVKDLRIHKLPAEGTELTTEVVVKNQVLDFTIIQGLVRAGDTTLAECEMRIFVKE</sequence>
<dbReference type="InterPro" id="IPR016776">
    <property type="entry name" value="ApeP-like_dehydratase"/>
</dbReference>
<comment type="caution">
    <text evidence="1">The sequence shown here is derived from an EMBL/GenBank/DDBJ whole genome shotgun (WGS) entry which is preliminary data.</text>
</comment>
<evidence type="ECO:0000313" key="1">
    <source>
        <dbReference type="EMBL" id="MDO7875801.1"/>
    </source>
</evidence>
<protein>
    <submittedName>
        <fullName evidence="1">3-hydroxyacyl-ACP dehydratase</fullName>
    </submittedName>
</protein>
<dbReference type="Proteomes" id="UP001176429">
    <property type="component" value="Unassembled WGS sequence"/>
</dbReference>
<dbReference type="EMBL" id="JAUQSY010000008">
    <property type="protein sequence ID" value="MDO7875801.1"/>
    <property type="molecule type" value="Genomic_DNA"/>
</dbReference>
<dbReference type="RefSeq" id="WP_305007125.1">
    <property type="nucleotide sequence ID" value="NZ_JAUQSY010000008.1"/>
</dbReference>
<accession>A0ABT9BGM8</accession>
<proteinExistence type="predicted"/>
<evidence type="ECO:0000313" key="2">
    <source>
        <dbReference type="Proteomes" id="UP001176429"/>
    </source>
</evidence>
<reference evidence="1" key="1">
    <citation type="submission" date="2023-07" db="EMBL/GenBank/DDBJ databases">
        <authorList>
            <person name="Kim M.K."/>
        </authorList>
    </citation>
    <scope>NUCLEOTIDE SEQUENCE</scope>
    <source>
        <strain evidence="1">ASUV-10-1</strain>
    </source>
</reference>